<dbReference type="Pfam" id="PF13456">
    <property type="entry name" value="RVT_3"/>
    <property type="match status" value="1"/>
</dbReference>
<dbReference type="PANTHER" id="PTHR47074">
    <property type="entry name" value="BNAC02G40300D PROTEIN"/>
    <property type="match status" value="1"/>
</dbReference>
<dbReference type="STRING" id="4540.A0A3L6TBX0"/>
<dbReference type="OrthoDB" id="690769at2759"/>
<dbReference type="SUPFAM" id="SSF53098">
    <property type="entry name" value="Ribonuclease H-like"/>
    <property type="match status" value="1"/>
</dbReference>
<proteinExistence type="predicted"/>
<reference evidence="3" key="1">
    <citation type="journal article" date="2019" name="Nat. Commun.">
        <title>The genome of broomcorn millet.</title>
        <authorList>
            <person name="Zou C."/>
            <person name="Miki D."/>
            <person name="Li D."/>
            <person name="Tang Q."/>
            <person name="Xiao L."/>
            <person name="Rajput S."/>
            <person name="Deng P."/>
            <person name="Jia W."/>
            <person name="Huang R."/>
            <person name="Zhang M."/>
            <person name="Sun Y."/>
            <person name="Hu J."/>
            <person name="Fu X."/>
            <person name="Schnable P.S."/>
            <person name="Li F."/>
            <person name="Zhang H."/>
            <person name="Feng B."/>
            <person name="Zhu X."/>
            <person name="Liu R."/>
            <person name="Schnable J.C."/>
            <person name="Zhu J.-K."/>
            <person name="Zhang H."/>
        </authorList>
    </citation>
    <scope>NUCLEOTIDE SEQUENCE [LARGE SCALE GENOMIC DNA]</scope>
</reference>
<dbReference type="InterPro" id="IPR012337">
    <property type="entry name" value="RNaseH-like_sf"/>
</dbReference>
<dbReference type="InterPro" id="IPR052929">
    <property type="entry name" value="RNase_H-like_EbsB-rel"/>
</dbReference>
<sequence>MADWLKVNVDGSYDPGSGEGGIGVVIRDERGGVQLTAWKYINNCDNAEEVEALACREGLKLPVEWCRQSLILESDCISLVSALRQEKTRSQLGFILDEVLEWGDQLEDCKIVHTRRERNGVVHKLT</sequence>
<dbReference type="Proteomes" id="UP000275267">
    <property type="component" value="Unassembled WGS sequence"/>
</dbReference>
<feature type="domain" description="RNase H type-1" evidence="1">
    <location>
        <begin position="8"/>
        <end position="125"/>
    </location>
</feature>
<dbReference type="InterPro" id="IPR036397">
    <property type="entry name" value="RNaseH_sf"/>
</dbReference>
<dbReference type="AlphaFoldDB" id="A0A3L6TBX0"/>
<dbReference type="CDD" id="cd06222">
    <property type="entry name" value="RNase_H_like"/>
    <property type="match status" value="1"/>
</dbReference>
<name>A0A3L6TBX0_PANMI</name>
<evidence type="ECO:0000259" key="1">
    <source>
        <dbReference type="Pfam" id="PF13456"/>
    </source>
</evidence>
<evidence type="ECO:0000313" key="3">
    <source>
        <dbReference type="Proteomes" id="UP000275267"/>
    </source>
</evidence>
<keyword evidence="3" id="KW-1185">Reference proteome</keyword>
<comment type="caution">
    <text evidence="2">The sequence shown here is derived from an EMBL/GenBank/DDBJ whole genome shotgun (WGS) entry which is preliminary data.</text>
</comment>
<accession>A0A3L6TBX0</accession>
<dbReference type="EMBL" id="PQIB02000002">
    <property type="protein sequence ID" value="RLN34987.1"/>
    <property type="molecule type" value="Genomic_DNA"/>
</dbReference>
<dbReference type="InterPro" id="IPR044730">
    <property type="entry name" value="RNase_H-like_dom_plant"/>
</dbReference>
<dbReference type="GO" id="GO:0003676">
    <property type="term" value="F:nucleic acid binding"/>
    <property type="evidence" value="ECO:0007669"/>
    <property type="project" value="InterPro"/>
</dbReference>
<organism evidence="2 3">
    <name type="scientific">Panicum miliaceum</name>
    <name type="common">Proso millet</name>
    <name type="synonym">Broomcorn millet</name>
    <dbReference type="NCBI Taxonomy" id="4540"/>
    <lineage>
        <taxon>Eukaryota</taxon>
        <taxon>Viridiplantae</taxon>
        <taxon>Streptophyta</taxon>
        <taxon>Embryophyta</taxon>
        <taxon>Tracheophyta</taxon>
        <taxon>Spermatophyta</taxon>
        <taxon>Magnoliopsida</taxon>
        <taxon>Liliopsida</taxon>
        <taxon>Poales</taxon>
        <taxon>Poaceae</taxon>
        <taxon>PACMAD clade</taxon>
        <taxon>Panicoideae</taxon>
        <taxon>Panicodae</taxon>
        <taxon>Paniceae</taxon>
        <taxon>Panicinae</taxon>
        <taxon>Panicum</taxon>
        <taxon>Panicum sect. Panicum</taxon>
    </lineage>
</organism>
<dbReference type="PANTHER" id="PTHR47074:SF73">
    <property type="entry name" value="OS04G0448401 PROTEIN"/>
    <property type="match status" value="1"/>
</dbReference>
<dbReference type="InterPro" id="IPR002156">
    <property type="entry name" value="RNaseH_domain"/>
</dbReference>
<evidence type="ECO:0000313" key="2">
    <source>
        <dbReference type="EMBL" id="RLN34987.1"/>
    </source>
</evidence>
<dbReference type="GO" id="GO:0004523">
    <property type="term" value="F:RNA-DNA hybrid ribonuclease activity"/>
    <property type="evidence" value="ECO:0007669"/>
    <property type="project" value="InterPro"/>
</dbReference>
<dbReference type="Gene3D" id="3.30.420.10">
    <property type="entry name" value="Ribonuclease H-like superfamily/Ribonuclease H"/>
    <property type="match status" value="1"/>
</dbReference>
<gene>
    <name evidence="2" type="ORF">C2845_PM03G29800</name>
</gene>
<protein>
    <recommendedName>
        <fullName evidence="1">RNase H type-1 domain-containing protein</fullName>
    </recommendedName>
</protein>